<evidence type="ECO:0000256" key="2">
    <source>
        <dbReference type="SAM" id="MobiDB-lite"/>
    </source>
</evidence>
<dbReference type="InterPro" id="IPR001623">
    <property type="entry name" value="DnaJ_domain"/>
</dbReference>
<feature type="region of interest" description="Disordered" evidence="2">
    <location>
        <begin position="184"/>
        <end position="356"/>
    </location>
</feature>
<keyword evidence="5" id="KW-1185">Reference proteome</keyword>
<dbReference type="STRING" id="559304.G8Y4Z9"/>
<proteinExistence type="predicted"/>
<protein>
    <submittedName>
        <fullName evidence="4">Piso0_005395 protein</fullName>
    </submittedName>
</protein>
<evidence type="ECO:0000313" key="4">
    <source>
        <dbReference type="EMBL" id="CCE85767.1"/>
    </source>
</evidence>
<dbReference type="PRINTS" id="PR00625">
    <property type="entry name" value="JDOMAIN"/>
</dbReference>
<keyword evidence="1" id="KW-0143">Chaperone</keyword>
<evidence type="ECO:0000259" key="3">
    <source>
        <dbReference type="PROSITE" id="PS50076"/>
    </source>
</evidence>
<name>G8Y4Z9_PICSO</name>
<dbReference type="InterPro" id="IPR036869">
    <property type="entry name" value="J_dom_sf"/>
</dbReference>
<feature type="region of interest" description="Disordered" evidence="2">
    <location>
        <begin position="490"/>
        <end position="512"/>
    </location>
</feature>
<dbReference type="Gene3D" id="1.10.287.110">
    <property type="entry name" value="DnaJ domain"/>
    <property type="match status" value="1"/>
</dbReference>
<feature type="domain" description="J" evidence="3">
    <location>
        <begin position="8"/>
        <end position="72"/>
    </location>
</feature>
<dbReference type="OMA" id="EYENATF"/>
<dbReference type="EMBL" id="FO082047">
    <property type="protein sequence ID" value="CCE85767.1"/>
    <property type="molecule type" value="Genomic_DNA"/>
</dbReference>
<dbReference type="SUPFAM" id="SSF46565">
    <property type="entry name" value="Chaperone J-domain"/>
    <property type="match status" value="1"/>
</dbReference>
<dbReference type="PANTHER" id="PTHR44360:SF1">
    <property type="entry name" value="DNAJ HOMOLOG SUBFAMILY B MEMBER 9"/>
    <property type="match status" value="1"/>
</dbReference>
<dbReference type="PROSITE" id="PS00636">
    <property type="entry name" value="DNAJ_1"/>
    <property type="match status" value="1"/>
</dbReference>
<sequence length="640" mass="73285">MSRNDTQDYYQVLGVGYNASEEEIKRCFKKLAVKFHPDKTSDKKHHELFIKAQEAYETLKDPSKKRNYDSKIRPVNRNTYGMSDTFSSGAATTSWRTTTSTFSGGPGYFRMYQQFYKTTDAQNIAQKQREAKEKRERQEKENQAASAAKLAKDRVDERLRREAAEAIFREQKIQKEKVRREYENATFGNAAHSSDSYGTSKKEAHRKEWQNAFSNPMEQQEDLLDQQYHAERRHHSTRNEGSWHNPRYDTPESNESDAENAFQKHGDDPSDPIILDDAVNANANTKNTSDANANRPRSTTDGKSEGWDSSPENTSSENASKDTRDASSDEEYVTVINSSSSGEDNEKSSAKNDPGLSSRLKEFEHLFNANMNLRPRTEPTRVSQRRRSVSPTRPNVRLSPGIQLNPTTSNIRNAEESTPKRPKNNSSPSLGLGELRNHLETDIENVDFSEMLSNLPKEPGDKSSVKNRKISEDHAKLKAKRMKFSEFSDGTSKADTLHTPVNKSSVKGFESSRQTAQPLTVLDLHASPLVHQIVPPTPPRAHINGAITNDTWNKYESSILNYMSEFMNYKKQILQYQFERQKGDEDLFHKIHSDIQSLETYQQCVDRDMKVLQEFTDQLRTYNATMNVYRQNYIWAKIAK</sequence>
<dbReference type="PROSITE" id="PS50076">
    <property type="entry name" value="DNAJ_2"/>
    <property type="match status" value="1"/>
</dbReference>
<feature type="compositionally biased region" description="Basic and acidic residues" evidence="2">
    <location>
        <begin position="127"/>
        <end position="142"/>
    </location>
</feature>
<dbReference type="CDD" id="cd06257">
    <property type="entry name" value="DnaJ"/>
    <property type="match status" value="1"/>
</dbReference>
<dbReference type="AlphaFoldDB" id="G8Y4Z9"/>
<dbReference type="GO" id="GO:0036503">
    <property type="term" value="P:ERAD pathway"/>
    <property type="evidence" value="ECO:0007669"/>
    <property type="project" value="TreeGrafter"/>
</dbReference>
<feature type="compositionally biased region" description="Polar residues" evidence="2">
    <location>
        <begin position="281"/>
        <end position="297"/>
    </location>
</feature>
<evidence type="ECO:0000313" key="5">
    <source>
        <dbReference type="Proteomes" id="UP000005222"/>
    </source>
</evidence>
<reference evidence="4 5" key="1">
    <citation type="journal article" date="2012" name="G3 (Bethesda)">
        <title>Pichia sorbitophila, an interspecies yeast hybrid reveals early steps of genome resolution following polyploidization.</title>
        <authorList>
            <person name="Leh Louis V."/>
            <person name="Despons L."/>
            <person name="Friedrich A."/>
            <person name="Martin T."/>
            <person name="Durrens P."/>
            <person name="Casaregola S."/>
            <person name="Neuveglise C."/>
            <person name="Fairhead C."/>
            <person name="Marck C."/>
            <person name="Cruz J.A."/>
            <person name="Straub M.L."/>
            <person name="Kugler V."/>
            <person name="Sacerdot C."/>
            <person name="Uzunov Z."/>
            <person name="Thierry A."/>
            <person name="Weiss S."/>
            <person name="Bleykasten C."/>
            <person name="De Montigny J."/>
            <person name="Jacques N."/>
            <person name="Jung P."/>
            <person name="Lemaire M."/>
            <person name="Mallet S."/>
            <person name="Morel G."/>
            <person name="Richard G.F."/>
            <person name="Sarkar A."/>
            <person name="Savel G."/>
            <person name="Schacherer J."/>
            <person name="Seret M.L."/>
            <person name="Talla E."/>
            <person name="Samson G."/>
            <person name="Jubin C."/>
            <person name="Poulain J."/>
            <person name="Vacherie B."/>
            <person name="Barbe V."/>
            <person name="Pelletier E."/>
            <person name="Sherman D.J."/>
            <person name="Westhof E."/>
            <person name="Weissenbach J."/>
            <person name="Baret P.V."/>
            <person name="Wincker P."/>
            <person name="Gaillardin C."/>
            <person name="Dujon B."/>
            <person name="Souciet J.L."/>
        </authorList>
    </citation>
    <scope>NUCLEOTIDE SEQUENCE [LARGE SCALE GENOMIC DNA]</scope>
    <source>
        <strain evidence="5">ATCC MYA-4447 / BCRC 22081 / CBS 7064 / NBRC 10061 / NRRL Y-12695</strain>
    </source>
</reference>
<evidence type="ECO:0000256" key="1">
    <source>
        <dbReference type="ARBA" id="ARBA00023186"/>
    </source>
</evidence>
<dbReference type="GO" id="GO:0005783">
    <property type="term" value="C:endoplasmic reticulum"/>
    <property type="evidence" value="ECO:0007669"/>
    <property type="project" value="TreeGrafter"/>
</dbReference>
<dbReference type="GO" id="GO:0051787">
    <property type="term" value="F:misfolded protein binding"/>
    <property type="evidence" value="ECO:0007669"/>
    <property type="project" value="TreeGrafter"/>
</dbReference>
<dbReference type="InParanoid" id="G8Y4Z9"/>
<dbReference type="OrthoDB" id="442087at2759"/>
<feature type="compositionally biased region" description="Polar residues" evidence="2">
    <location>
        <begin position="402"/>
        <end position="412"/>
    </location>
</feature>
<dbReference type="SMART" id="SM00271">
    <property type="entry name" value="DnaJ"/>
    <property type="match status" value="1"/>
</dbReference>
<dbReference type="InterPro" id="IPR051948">
    <property type="entry name" value="Hsp70_co-chaperone_J-domain"/>
</dbReference>
<gene>
    <name evidence="4" type="primary">Piso0_005395</name>
    <name evidence="4" type="ORF">GNLVRS01_PISO0M13828g</name>
</gene>
<feature type="region of interest" description="Disordered" evidence="2">
    <location>
        <begin position="368"/>
        <end position="433"/>
    </location>
</feature>
<dbReference type="eggNOG" id="KOG0715">
    <property type="taxonomic scope" value="Eukaryota"/>
</dbReference>
<dbReference type="HOGENOM" id="CLU_438058_0_0_1"/>
<feature type="region of interest" description="Disordered" evidence="2">
    <location>
        <begin position="123"/>
        <end position="153"/>
    </location>
</feature>
<accession>G8Y4Z9</accession>
<dbReference type="PANTHER" id="PTHR44360">
    <property type="entry name" value="DNAJ HOMOLOG SUBFAMILY B MEMBER 9"/>
    <property type="match status" value="1"/>
</dbReference>
<dbReference type="Proteomes" id="UP000005222">
    <property type="component" value="Chromosome M"/>
</dbReference>
<dbReference type="GO" id="GO:0051087">
    <property type="term" value="F:protein-folding chaperone binding"/>
    <property type="evidence" value="ECO:0007669"/>
    <property type="project" value="TreeGrafter"/>
</dbReference>
<organism evidence="4 5">
    <name type="scientific">Pichia sorbitophila (strain ATCC MYA-4447 / BCRC 22081 / CBS 7064 / NBRC 10061 / NRRL Y-12695)</name>
    <name type="common">Hybrid yeast</name>
    <dbReference type="NCBI Taxonomy" id="559304"/>
    <lineage>
        <taxon>Eukaryota</taxon>
        <taxon>Fungi</taxon>
        <taxon>Dikarya</taxon>
        <taxon>Ascomycota</taxon>
        <taxon>Saccharomycotina</taxon>
        <taxon>Pichiomycetes</taxon>
        <taxon>Debaryomycetaceae</taxon>
        <taxon>Millerozyma</taxon>
    </lineage>
</organism>
<feature type="compositionally biased region" description="Basic and acidic residues" evidence="2">
    <location>
        <begin position="200"/>
        <end position="209"/>
    </location>
</feature>
<dbReference type="Pfam" id="PF00226">
    <property type="entry name" value="DnaJ"/>
    <property type="match status" value="1"/>
</dbReference>
<dbReference type="InterPro" id="IPR018253">
    <property type="entry name" value="DnaJ_domain_CS"/>
</dbReference>